<dbReference type="STRING" id="1798525.A3G90_02475"/>
<dbReference type="PANTHER" id="PTHR11088">
    <property type="entry name" value="TRNA DIMETHYLALLYLTRANSFERASE"/>
    <property type="match status" value="1"/>
</dbReference>
<name>A0A1F6FGD1_9BACT</name>
<evidence type="ECO:0000256" key="9">
    <source>
        <dbReference type="ARBA" id="ARBA00049563"/>
    </source>
</evidence>
<evidence type="ECO:0000256" key="1">
    <source>
        <dbReference type="ARBA" id="ARBA00001946"/>
    </source>
</evidence>
<dbReference type="InterPro" id="IPR018022">
    <property type="entry name" value="IPT"/>
</dbReference>
<feature type="site" description="Interaction with substrate tRNA" evidence="10">
    <location>
        <position position="102"/>
    </location>
</feature>
<comment type="cofactor">
    <cofactor evidence="1 10">
        <name>Mg(2+)</name>
        <dbReference type="ChEBI" id="CHEBI:18420"/>
    </cofactor>
</comment>
<evidence type="ECO:0000256" key="8">
    <source>
        <dbReference type="ARBA" id="ARBA00022842"/>
    </source>
</evidence>
<comment type="similarity">
    <text evidence="3 10 13">Belongs to the IPP transferase family.</text>
</comment>
<protein>
    <recommendedName>
        <fullName evidence="10">tRNA dimethylallyltransferase</fullName>
        <ecNumber evidence="10">2.5.1.75</ecNumber>
    </recommendedName>
    <alternativeName>
        <fullName evidence="10">Dimethylallyl diphosphate:tRNA dimethylallyltransferase</fullName>
        <shortName evidence="10">DMAPP:tRNA dimethylallyltransferase</shortName>
        <shortName evidence="10">DMATase</shortName>
    </alternativeName>
    <alternativeName>
        <fullName evidence="10">Isopentenyl-diphosphate:tRNA isopentenyltransferase</fullName>
        <shortName evidence="10">IPP transferase</shortName>
        <shortName evidence="10">IPPT</shortName>
        <shortName evidence="10">IPTase</shortName>
    </alternativeName>
</protein>
<dbReference type="HAMAP" id="MF_00185">
    <property type="entry name" value="IPP_trans"/>
    <property type="match status" value="1"/>
</dbReference>
<comment type="function">
    <text evidence="2 10 12">Catalyzes the transfer of a dimethylallyl group onto the adenine at position 37 in tRNAs that read codons beginning with uridine, leading to the formation of N6-(dimethylallyl)adenosine (i(6)A).</text>
</comment>
<feature type="binding site" evidence="10">
    <location>
        <begin position="13"/>
        <end position="18"/>
    </location>
    <ligand>
        <name>substrate</name>
    </ligand>
</feature>
<dbReference type="EC" id="2.5.1.75" evidence="10"/>
<keyword evidence="7 10" id="KW-0067">ATP-binding</keyword>
<dbReference type="Gene3D" id="3.40.50.300">
    <property type="entry name" value="P-loop containing nucleotide triphosphate hydrolases"/>
    <property type="match status" value="1"/>
</dbReference>
<dbReference type="PANTHER" id="PTHR11088:SF60">
    <property type="entry name" value="TRNA DIMETHYLALLYLTRANSFERASE"/>
    <property type="match status" value="1"/>
</dbReference>
<dbReference type="GO" id="GO:0005524">
    <property type="term" value="F:ATP binding"/>
    <property type="evidence" value="ECO:0007669"/>
    <property type="project" value="UniProtKB-UniRule"/>
</dbReference>
<reference evidence="14 15" key="1">
    <citation type="journal article" date="2016" name="Nat. Commun.">
        <title>Thousands of microbial genomes shed light on interconnected biogeochemical processes in an aquifer system.</title>
        <authorList>
            <person name="Anantharaman K."/>
            <person name="Brown C.T."/>
            <person name="Hug L.A."/>
            <person name="Sharon I."/>
            <person name="Castelle C.J."/>
            <person name="Probst A.J."/>
            <person name="Thomas B.C."/>
            <person name="Singh A."/>
            <person name="Wilkins M.J."/>
            <person name="Karaoz U."/>
            <person name="Brodie E.L."/>
            <person name="Williams K.H."/>
            <person name="Hubbard S.S."/>
            <person name="Banfield J.F."/>
        </authorList>
    </citation>
    <scope>NUCLEOTIDE SEQUENCE [LARGE SCALE GENOMIC DNA]</scope>
</reference>
<dbReference type="SUPFAM" id="SSF52540">
    <property type="entry name" value="P-loop containing nucleoside triphosphate hydrolases"/>
    <property type="match status" value="2"/>
</dbReference>
<keyword evidence="5 10" id="KW-0819">tRNA processing</keyword>
<comment type="catalytic activity">
    <reaction evidence="9 10 11">
        <text>adenosine(37) in tRNA + dimethylallyl diphosphate = N(6)-dimethylallyladenosine(37) in tRNA + diphosphate</text>
        <dbReference type="Rhea" id="RHEA:26482"/>
        <dbReference type="Rhea" id="RHEA-COMP:10162"/>
        <dbReference type="Rhea" id="RHEA-COMP:10375"/>
        <dbReference type="ChEBI" id="CHEBI:33019"/>
        <dbReference type="ChEBI" id="CHEBI:57623"/>
        <dbReference type="ChEBI" id="CHEBI:74411"/>
        <dbReference type="ChEBI" id="CHEBI:74415"/>
        <dbReference type="EC" id="2.5.1.75"/>
    </reaction>
</comment>
<dbReference type="GO" id="GO:0052381">
    <property type="term" value="F:tRNA dimethylallyltransferase activity"/>
    <property type="evidence" value="ECO:0007669"/>
    <property type="project" value="UniProtKB-UniRule"/>
</dbReference>
<comment type="caution">
    <text evidence="10">Lacks conserved residue(s) required for the propagation of feature annotation.</text>
</comment>
<keyword evidence="4 10" id="KW-0808">Transferase</keyword>
<evidence type="ECO:0000256" key="7">
    <source>
        <dbReference type="ARBA" id="ARBA00022840"/>
    </source>
</evidence>
<dbReference type="Gene3D" id="1.10.20.140">
    <property type="match status" value="1"/>
</dbReference>
<dbReference type="Proteomes" id="UP000177325">
    <property type="component" value="Unassembled WGS sequence"/>
</dbReference>
<dbReference type="EMBL" id="MFMM01000001">
    <property type="protein sequence ID" value="OGG84912.1"/>
    <property type="molecule type" value="Genomic_DNA"/>
</dbReference>
<proteinExistence type="inferred from homology"/>
<evidence type="ECO:0000256" key="5">
    <source>
        <dbReference type="ARBA" id="ARBA00022694"/>
    </source>
</evidence>
<organism evidence="14 15">
    <name type="scientific">Candidatus Kaiserbacteria bacterium RIFCSPLOWO2_12_FULL_45_26</name>
    <dbReference type="NCBI Taxonomy" id="1798525"/>
    <lineage>
        <taxon>Bacteria</taxon>
        <taxon>Candidatus Kaiseribacteriota</taxon>
    </lineage>
</organism>
<evidence type="ECO:0000313" key="14">
    <source>
        <dbReference type="EMBL" id="OGG84912.1"/>
    </source>
</evidence>
<evidence type="ECO:0000313" key="15">
    <source>
        <dbReference type="Proteomes" id="UP000177325"/>
    </source>
</evidence>
<evidence type="ECO:0000256" key="11">
    <source>
        <dbReference type="RuleBase" id="RU003783"/>
    </source>
</evidence>
<evidence type="ECO:0000256" key="6">
    <source>
        <dbReference type="ARBA" id="ARBA00022741"/>
    </source>
</evidence>
<dbReference type="GO" id="GO:0006400">
    <property type="term" value="P:tRNA modification"/>
    <property type="evidence" value="ECO:0007669"/>
    <property type="project" value="TreeGrafter"/>
</dbReference>
<dbReference type="InterPro" id="IPR039657">
    <property type="entry name" value="Dimethylallyltransferase"/>
</dbReference>
<feature type="region of interest" description="Interaction with substrate tRNA" evidence="10">
    <location>
        <begin position="36"/>
        <end position="39"/>
    </location>
</feature>
<evidence type="ECO:0000256" key="10">
    <source>
        <dbReference type="HAMAP-Rule" id="MF_00185"/>
    </source>
</evidence>
<comment type="subunit">
    <text evidence="10">Monomer.</text>
</comment>
<dbReference type="InterPro" id="IPR027417">
    <property type="entry name" value="P-loop_NTPase"/>
</dbReference>
<evidence type="ECO:0000256" key="2">
    <source>
        <dbReference type="ARBA" id="ARBA00003213"/>
    </source>
</evidence>
<evidence type="ECO:0000256" key="3">
    <source>
        <dbReference type="ARBA" id="ARBA00005842"/>
    </source>
</evidence>
<accession>A0A1F6FGD1</accession>
<dbReference type="AlphaFoldDB" id="A0A1F6FGD1"/>
<comment type="caution">
    <text evidence="14">The sequence shown here is derived from an EMBL/GenBank/DDBJ whole genome shotgun (WGS) entry which is preliminary data.</text>
</comment>
<dbReference type="Pfam" id="PF01715">
    <property type="entry name" value="IPPT"/>
    <property type="match status" value="1"/>
</dbReference>
<keyword evidence="8 10" id="KW-0460">Magnesium</keyword>
<gene>
    <name evidence="10" type="primary">miaA</name>
    <name evidence="14" type="ORF">A3G90_02475</name>
</gene>
<evidence type="ECO:0000256" key="4">
    <source>
        <dbReference type="ARBA" id="ARBA00022679"/>
    </source>
</evidence>
<dbReference type="NCBIfam" id="TIGR00174">
    <property type="entry name" value="miaA"/>
    <property type="match status" value="1"/>
</dbReference>
<evidence type="ECO:0000256" key="12">
    <source>
        <dbReference type="RuleBase" id="RU003784"/>
    </source>
</evidence>
<feature type="binding site" evidence="10">
    <location>
        <begin position="11"/>
        <end position="18"/>
    </location>
    <ligand>
        <name>ATP</name>
        <dbReference type="ChEBI" id="CHEBI:30616"/>
    </ligand>
</feature>
<keyword evidence="6 10" id="KW-0547">Nucleotide-binding</keyword>
<evidence type="ECO:0000256" key="13">
    <source>
        <dbReference type="RuleBase" id="RU003785"/>
    </source>
</evidence>
<sequence>MSKPKVIVILGPTASGKTALSIELAKLVDGEVISADSRQVYKGLDIGSGKVTEAEMQGIPHHLIDIANPEQRYSGADFVNDAKAAIADIVSRGKVPIIAGGTFFYTDLLRGRLQTASVPPNLPLQAELEKLSTEELLAKLEAADPIRAANIEQGNRRRLVRALEIVATLGHVPVPETPDSEFDFLVFGIKIDRETLYKRIEIRLHDRLENGMQEEVTNLLTNGVDPQRLIDFGLEYRYLTLRQHETLTYEEMVEQLFAKLRQFAKRQLTWLKRDEEIIWKEFPVKGTDLLPETEAFLKK</sequence>